<dbReference type="RefSeq" id="WP_013425967.1">
    <property type="nucleotide sequence ID" value="NC_014666.1"/>
</dbReference>
<accession>E3J0T0</accession>
<dbReference type="STRING" id="298654.FraEuI1c_4859"/>
<comment type="subcellular location">
    <subcellularLocation>
        <location evidence="6">Cell membrane</location>
        <topology evidence="6">Multi-pass membrane protein</topology>
    </subcellularLocation>
    <subcellularLocation>
        <location evidence="1">Membrane</location>
        <topology evidence="1">Multi-pass membrane protein</topology>
    </subcellularLocation>
</comment>
<dbReference type="PANTHER" id="PTHR43229:SF2">
    <property type="entry name" value="NODULATION PROTEIN J"/>
    <property type="match status" value="1"/>
</dbReference>
<keyword evidence="6" id="KW-0813">Transport</keyword>
<evidence type="ECO:0000256" key="1">
    <source>
        <dbReference type="ARBA" id="ARBA00004141"/>
    </source>
</evidence>
<reference evidence="9 10" key="1">
    <citation type="submission" date="2010-10" db="EMBL/GenBank/DDBJ databases">
        <title>Complete sequence of Frankia sp. EuI1c.</title>
        <authorList>
            <consortium name="US DOE Joint Genome Institute"/>
            <person name="Lucas S."/>
            <person name="Copeland A."/>
            <person name="Lapidus A."/>
            <person name="Cheng J.-F."/>
            <person name="Bruce D."/>
            <person name="Goodwin L."/>
            <person name="Pitluck S."/>
            <person name="Chertkov O."/>
            <person name="Detter J.C."/>
            <person name="Han C."/>
            <person name="Tapia R."/>
            <person name="Land M."/>
            <person name="Hauser L."/>
            <person name="Jeffries C."/>
            <person name="Kyrpides N."/>
            <person name="Ivanova N."/>
            <person name="Mikhailova N."/>
            <person name="Beauchemin N."/>
            <person name="Sen A."/>
            <person name="Sur S.A."/>
            <person name="Gtari M."/>
            <person name="Wall L."/>
            <person name="Tisa L."/>
            <person name="Woyke T."/>
        </authorList>
    </citation>
    <scope>NUCLEOTIDE SEQUENCE [LARGE SCALE GENOMIC DNA]</scope>
    <source>
        <strain evidence="10">DSM 45817 / CECT 9037 / EuI1c</strain>
    </source>
</reference>
<dbReference type="Pfam" id="PF01061">
    <property type="entry name" value="ABC2_membrane"/>
    <property type="match status" value="1"/>
</dbReference>
<sequence>MTATPDAATGLAPLDFRPAPGSARRSRMLGAQTRMELSLNLRHGESVLLTLIIPIGLLLFFSAVDVLPSDGQKSVDFLVPGVLALAVMSAAFTGQAIATGFERRYGVLKRLGATPLPRWVLLTGKTLAVLAIEVVQALLLVGVGLALGWHPHLPGTAAGIGWLAVLLVLGTTAFSGLGLLMAGTLRAEATLAAANGVYLLLLLIGGVVFPLSKLPGWLRVVAEGLPTAALSNGLRDVLANAAAPGVGPVLVLACWAVGSVALAARTFRWE</sequence>
<keyword evidence="6" id="KW-1003">Cell membrane</keyword>
<evidence type="ECO:0000259" key="8">
    <source>
        <dbReference type="PROSITE" id="PS51012"/>
    </source>
</evidence>
<feature type="domain" description="ABC transmembrane type-2" evidence="8">
    <location>
        <begin position="45"/>
        <end position="270"/>
    </location>
</feature>
<feature type="transmembrane region" description="Helical" evidence="6">
    <location>
        <begin position="119"/>
        <end position="147"/>
    </location>
</feature>
<dbReference type="InterPro" id="IPR051784">
    <property type="entry name" value="Nod_factor_ABC_transporter"/>
</dbReference>
<dbReference type="HOGENOM" id="CLU_039483_4_1_11"/>
<dbReference type="EMBL" id="CP002299">
    <property type="protein sequence ID" value="ADP82849.1"/>
    <property type="molecule type" value="Genomic_DNA"/>
</dbReference>
<dbReference type="GO" id="GO:0043190">
    <property type="term" value="C:ATP-binding cassette (ABC) transporter complex"/>
    <property type="evidence" value="ECO:0007669"/>
    <property type="project" value="InterPro"/>
</dbReference>
<dbReference type="PIRSF" id="PIRSF006648">
    <property type="entry name" value="DrrB"/>
    <property type="match status" value="1"/>
</dbReference>
<dbReference type="PANTHER" id="PTHR43229">
    <property type="entry name" value="NODULATION PROTEIN J"/>
    <property type="match status" value="1"/>
</dbReference>
<feature type="transmembrane region" description="Helical" evidence="6">
    <location>
        <begin position="189"/>
        <end position="209"/>
    </location>
</feature>
<feature type="transmembrane region" description="Helical" evidence="6">
    <location>
        <begin position="241"/>
        <end position="264"/>
    </location>
</feature>
<evidence type="ECO:0000256" key="7">
    <source>
        <dbReference type="SAM" id="MobiDB-lite"/>
    </source>
</evidence>
<dbReference type="InterPro" id="IPR013525">
    <property type="entry name" value="ABC2_TM"/>
</dbReference>
<organism evidence="9 10">
    <name type="scientific">Pseudofrankia inefficax (strain DSM 45817 / CECT 9037 / DDB 130130 / EuI1c)</name>
    <name type="common">Frankia inefficax</name>
    <dbReference type="NCBI Taxonomy" id="298654"/>
    <lineage>
        <taxon>Bacteria</taxon>
        <taxon>Bacillati</taxon>
        <taxon>Actinomycetota</taxon>
        <taxon>Actinomycetes</taxon>
        <taxon>Frankiales</taxon>
        <taxon>Frankiaceae</taxon>
        <taxon>Pseudofrankia</taxon>
    </lineage>
</organism>
<keyword evidence="4 6" id="KW-0472">Membrane</keyword>
<dbReference type="GO" id="GO:0046677">
    <property type="term" value="P:response to antibiotic"/>
    <property type="evidence" value="ECO:0007669"/>
    <property type="project" value="UniProtKB-KW"/>
</dbReference>
<comment type="similarity">
    <text evidence="6">Belongs to the ABC-2 integral membrane protein family.</text>
</comment>
<feature type="region of interest" description="Disordered" evidence="7">
    <location>
        <begin position="1"/>
        <end position="23"/>
    </location>
</feature>
<dbReference type="Proteomes" id="UP000002484">
    <property type="component" value="Chromosome"/>
</dbReference>
<dbReference type="KEGG" id="fri:FraEuI1c_4859"/>
<evidence type="ECO:0000313" key="10">
    <source>
        <dbReference type="Proteomes" id="UP000002484"/>
    </source>
</evidence>
<proteinExistence type="inferred from homology"/>
<evidence type="ECO:0000256" key="3">
    <source>
        <dbReference type="ARBA" id="ARBA00022989"/>
    </source>
</evidence>
<keyword evidence="10" id="KW-1185">Reference proteome</keyword>
<feature type="transmembrane region" description="Helical" evidence="6">
    <location>
        <begin position="77"/>
        <end position="98"/>
    </location>
</feature>
<feature type="transmembrane region" description="Helical" evidence="6">
    <location>
        <begin position="159"/>
        <end position="182"/>
    </location>
</feature>
<feature type="transmembrane region" description="Helical" evidence="6">
    <location>
        <begin position="47"/>
        <end position="65"/>
    </location>
</feature>
<keyword evidence="3 6" id="KW-1133">Transmembrane helix</keyword>
<gene>
    <name evidence="9" type="ordered locus">FraEuI1c_4859</name>
</gene>
<evidence type="ECO:0000256" key="2">
    <source>
        <dbReference type="ARBA" id="ARBA00022692"/>
    </source>
</evidence>
<evidence type="ECO:0000256" key="6">
    <source>
        <dbReference type="RuleBase" id="RU361157"/>
    </source>
</evidence>
<protein>
    <recommendedName>
        <fullName evidence="6">Transport permease protein</fullName>
    </recommendedName>
</protein>
<dbReference type="AlphaFoldDB" id="E3J0T0"/>
<dbReference type="PROSITE" id="PS51012">
    <property type="entry name" value="ABC_TM2"/>
    <property type="match status" value="1"/>
</dbReference>
<dbReference type="eggNOG" id="COG0842">
    <property type="taxonomic scope" value="Bacteria"/>
</dbReference>
<keyword evidence="2 6" id="KW-0812">Transmembrane</keyword>
<name>E3J0T0_PSEI1</name>
<keyword evidence="5" id="KW-0046">Antibiotic resistance</keyword>
<evidence type="ECO:0000256" key="4">
    <source>
        <dbReference type="ARBA" id="ARBA00023136"/>
    </source>
</evidence>
<dbReference type="InterPro" id="IPR000412">
    <property type="entry name" value="ABC_2_transport"/>
</dbReference>
<dbReference type="InterPro" id="IPR047817">
    <property type="entry name" value="ABC2_TM_bact-type"/>
</dbReference>
<dbReference type="OrthoDB" id="160207at2"/>
<dbReference type="GO" id="GO:0140359">
    <property type="term" value="F:ABC-type transporter activity"/>
    <property type="evidence" value="ECO:0007669"/>
    <property type="project" value="InterPro"/>
</dbReference>
<evidence type="ECO:0000256" key="5">
    <source>
        <dbReference type="ARBA" id="ARBA00023251"/>
    </source>
</evidence>
<dbReference type="InParanoid" id="E3J0T0"/>
<evidence type="ECO:0000313" key="9">
    <source>
        <dbReference type="EMBL" id="ADP82849.1"/>
    </source>
</evidence>